<keyword evidence="3" id="KW-0813">Transport</keyword>
<keyword evidence="6" id="KW-1133">Transmembrane helix</keyword>
<accession>A0A8S3ZK54</accession>
<evidence type="ECO:0000256" key="8">
    <source>
        <dbReference type="ARBA" id="ARBA00023136"/>
    </source>
</evidence>
<dbReference type="InterPro" id="IPR004686">
    <property type="entry name" value="Mtc"/>
</dbReference>
<evidence type="ECO:0000256" key="6">
    <source>
        <dbReference type="ARBA" id="ARBA00022989"/>
    </source>
</evidence>
<evidence type="ECO:0000313" key="9">
    <source>
        <dbReference type="EMBL" id="CAG5127616.1"/>
    </source>
</evidence>
<evidence type="ECO:0000256" key="4">
    <source>
        <dbReference type="ARBA" id="ARBA00022692"/>
    </source>
</evidence>
<evidence type="ECO:0000256" key="3">
    <source>
        <dbReference type="ARBA" id="ARBA00022448"/>
    </source>
</evidence>
<keyword evidence="8" id="KW-0472">Membrane</keyword>
<evidence type="ECO:0000256" key="5">
    <source>
        <dbReference type="ARBA" id="ARBA00022970"/>
    </source>
</evidence>
<evidence type="ECO:0000256" key="2">
    <source>
        <dbReference type="ARBA" id="ARBA00005974"/>
    </source>
</evidence>
<keyword evidence="4" id="KW-0812">Transmembrane</keyword>
<organism evidence="9 10">
    <name type="scientific">Candidula unifasciata</name>
    <dbReference type="NCBI Taxonomy" id="100452"/>
    <lineage>
        <taxon>Eukaryota</taxon>
        <taxon>Metazoa</taxon>
        <taxon>Spiralia</taxon>
        <taxon>Lophotrochozoa</taxon>
        <taxon>Mollusca</taxon>
        <taxon>Gastropoda</taxon>
        <taxon>Heterobranchia</taxon>
        <taxon>Euthyneura</taxon>
        <taxon>Panpulmonata</taxon>
        <taxon>Eupulmonata</taxon>
        <taxon>Stylommatophora</taxon>
        <taxon>Helicina</taxon>
        <taxon>Helicoidea</taxon>
        <taxon>Geomitridae</taxon>
        <taxon>Candidula</taxon>
    </lineage>
</organism>
<proteinExistence type="inferred from homology"/>
<keyword evidence="7" id="KW-0496">Mitochondrion</keyword>
<keyword evidence="10" id="KW-1185">Reference proteome</keyword>
<dbReference type="GO" id="GO:0006865">
    <property type="term" value="P:amino acid transport"/>
    <property type="evidence" value="ECO:0007669"/>
    <property type="project" value="UniProtKB-KW"/>
</dbReference>
<dbReference type="Pfam" id="PF03820">
    <property type="entry name" value="SFXNs"/>
    <property type="match status" value="1"/>
</dbReference>
<gene>
    <name evidence="9" type="ORF">CUNI_LOCUS13174</name>
</gene>
<dbReference type="AlphaFoldDB" id="A0A8S3ZK54"/>
<dbReference type="GO" id="GO:0015075">
    <property type="term" value="F:monoatomic ion transmembrane transporter activity"/>
    <property type="evidence" value="ECO:0007669"/>
    <property type="project" value="InterPro"/>
</dbReference>
<dbReference type="PANTHER" id="PTHR11153:SF6">
    <property type="entry name" value="SIDEROFLEXIN-5"/>
    <property type="match status" value="1"/>
</dbReference>
<keyword evidence="5" id="KW-0029">Amino-acid transport</keyword>
<dbReference type="GO" id="GO:1990542">
    <property type="term" value="P:mitochondrial transmembrane transport"/>
    <property type="evidence" value="ECO:0007669"/>
    <property type="project" value="TreeGrafter"/>
</dbReference>
<reference evidence="9" key="1">
    <citation type="submission" date="2021-04" db="EMBL/GenBank/DDBJ databases">
        <authorList>
            <consortium name="Molecular Ecology Group"/>
        </authorList>
    </citation>
    <scope>NUCLEOTIDE SEQUENCE</scope>
</reference>
<evidence type="ECO:0000256" key="1">
    <source>
        <dbReference type="ARBA" id="ARBA00004225"/>
    </source>
</evidence>
<protein>
    <submittedName>
        <fullName evidence="9">Uncharacterized protein</fullName>
    </submittedName>
</protein>
<comment type="subcellular location">
    <subcellularLocation>
        <location evidence="1">Mitochondrion membrane</location>
        <topology evidence="1">Multi-pass membrane protein</topology>
    </subcellularLocation>
</comment>
<comment type="similarity">
    <text evidence="2">Belongs to the sideroflexin family.</text>
</comment>
<dbReference type="Proteomes" id="UP000678393">
    <property type="component" value="Unassembled WGS sequence"/>
</dbReference>
<feature type="non-terminal residue" evidence="9">
    <location>
        <position position="1"/>
    </location>
</feature>
<evidence type="ECO:0000256" key="7">
    <source>
        <dbReference type="ARBA" id="ARBA00023128"/>
    </source>
</evidence>
<name>A0A8S3ZK54_9EUPU</name>
<comment type="caution">
    <text evidence="9">The sequence shown here is derived from an EMBL/GenBank/DDBJ whole genome shotgun (WGS) entry which is preliminary data.</text>
</comment>
<feature type="non-terminal residue" evidence="9">
    <location>
        <position position="69"/>
    </location>
</feature>
<dbReference type="GO" id="GO:0005743">
    <property type="term" value="C:mitochondrial inner membrane"/>
    <property type="evidence" value="ECO:0007669"/>
    <property type="project" value="TreeGrafter"/>
</dbReference>
<sequence length="69" mass="7516">VGLSVVIKRASHFGDKTKLLIQRFVPFPAVATASTCNVLLMRNSELYEGIEVVDKNNKVVGTSRVAAKK</sequence>
<dbReference type="PANTHER" id="PTHR11153">
    <property type="entry name" value="SIDEROFLEXIN"/>
    <property type="match status" value="1"/>
</dbReference>
<evidence type="ECO:0000313" key="10">
    <source>
        <dbReference type="Proteomes" id="UP000678393"/>
    </source>
</evidence>
<dbReference type="OrthoDB" id="6608471at2759"/>
<dbReference type="EMBL" id="CAJHNH020002746">
    <property type="protein sequence ID" value="CAG5127616.1"/>
    <property type="molecule type" value="Genomic_DNA"/>
</dbReference>